<dbReference type="Gene3D" id="3.30.457.10">
    <property type="entry name" value="Copper amine oxidase-like, N-terminal domain"/>
    <property type="match status" value="1"/>
</dbReference>
<dbReference type="AlphaFoldDB" id="A0A3A6PHH3"/>
<dbReference type="RefSeq" id="WP_120106364.1">
    <property type="nucleotide sequence ID" value="NZ_QXQB01000001.1"/>
</dbReference>
<dbReference type="SUPFAM" id="SSF55383">
    <property type="entry name" value="Copper amine oxidase, domain N"/>
    <property type="match status" value="1"/>
</dbReference>
<name>A0A3A6PHH3_9BACL</name>
<feature type="chain" id="PRO_5017312312" evidence="1">
    <location>
        <begin position="25"/>
        <end position="319"/>
    </location>
</feature>
<feature type="signal peptide" evidence="1">
    <location>
        <begin position="1"/>
        <end position="24"/>
    </location>
</feature>
<dbReference type="Proteomes" id="UP000267798">
    <property type="component" value="Unassembled WGS sequence"/>
</dbReference>
<keyword evidence="4" id="KW-1185">Reference proteome</keyword>
<accession>A0A3A6PHH3</accession>
<reference evidence="3 4" key="1">
    <citation type="submission" date="2018-09" db="EMBL/GenBank/DDBJ databases">
        <title>Paenibacillus aracenensis nov. sp. isolated from a cave in southern Spain.</title>
        <authorList>
            <person name="Jurado V."/>
            <person name="Gutierrez-Patricio S."/>
            <person name="Gonzalez-Pimentel J.L."/>
            <person name="Miller A.Z."/>
            <person name="Laiz L."/>
            <person name="Saiz-Jimenez C."/>
        </authorList>
    </citation>
    <scope>NUCLEOTIDE SEQUENCE [LARGE SCALE GENOMIC DNA]</scope>
    <source>
        <strain evidence="3 4">JCM 19203</strain>
    </source>
</reference>
<dbReference type="InterPro" id="IPR012854">
    <property type="entry name" value="Cu_amine_oxidase-like_N"/>
</dbReference>
<evidence type="ECO:0000256" key="1">
    <source>
        <dbReference type="SAM" id="SignalP"/>
    </source>
</evidence>
<proteinExistence type="predicted"/>
<dbReference type="Pfam" id="PF07833">
    <property type="entry name" value="Cu_amine_oxidN1"/>
    <property type="match status" value="1"/>
</dbReference>
<comment type="caution">
    <text evidence="3">The sequence shown here is derived from an EMBL/GenBank/DDBJ whole genome shotgun (WGS) entry which is preliminary data.</text>
</comment>
<sequence length="319" mass="35382">MKKMIYVAAFFLLMSVLMVPAAGAAGKVPQIKINGTLFVTPAGEPQPYINKDYRTMGSVRMVGNALGVLDDNIEWDAKARTVTMEKNKTIIIMTVGQQDLSVNGRTVPMDTVAELKNGRVFIPLRFIAESLGAQIDFDDKTRTVLITSDDPSVGKHNLGNFKELKVVTNFPIVLEAGGLKLTVHDVYLYKADSAEAKNLNNKYNLQYFSRAKYVVWSKITLENTSKKVIRYDGLDLNEKVGWFTATSETHGRLLNSNSITYGTMNNTEVLDGWILKPSESITSTNVQIDYLSEKPFDTIGVFLSYNNATSNELIAVGKE</sequence>
<dbReference type="OrthoDB" id="9778320at2"/>
<feature type="domain" description="Copper amine oxidase-like N-terminal" evidence="2">
    <location>
        <begin position="44"/>
        <end position="146"/>
    </location>
</feature>
<evidence type="ECO:0000313" key="3">
    <source>
        <dbReference type="EMBL" id="RJX40617.1"/>
    </source>
</evidence>
<organism evidence="3 4">
    <name type="scientific">Paenibacillus pinisoli</name>
    <dbReference type="NCBI Taxonomy" id="1276110"/>
    <lineage>
        <taxon>Bacteria</taxon>
        <taxon>Bacillati</taxon>
        <taxon>Bacillota</taxon>
        <taxon>Bacilli</taxon>
        <taxon>Bacillales</taxon>
        <taxon>Paenibacillaceae</taxon>
        <taxon>Paenibacillus</taxon>
    </lineage>
</organism>
<dbReference type="InterPro" id="IPR036582">
    <property type="entry name" value="Mao_N_sf"/>
</dbReference>
<evidence type="ECO:0000313" key="4">
    <source>
        <dbReference type="Proteomes" id="UP000267798"/>
    </source>
</evidence>
<protein>
    <submittedName>
        <fullName evidence="3">Copper amine oxidase N-terminal domain-containing protein</fullName>
    </submittedName>
</protein>
<gene>
    <name evidence="3" type="ORF">D3P09_00950</name>
</gene>
<keyword evidence="1" id="KW-0732">Signal</keyword>
<dbReference type="EMBL" id="QXQB01000001">
    <property type="protein sequence ID" value="RJX40617.1"/>
    <property type="molecule type" value="Genomic_DNA"/>
</dbReference>
<evidence type="ECO:0000259" key="2">
    <source>
        <dbReference type="Pfam" id="PF07833"/>
    </source>
</evidence>